<feature type="compositionally biased region" description="Basic and acidic residues" evidence="1">
    <location>
        <begin position="1143"/>
        <end position="1184"/>
    </location>
</feature>
<feature type="compositionally biased region" description="Basic and acidic residues" evidence="1">
    <location>
        <begin position="1312"/>
        <end position="1335"/>
    </location>
</feature>
<dbReference type="Pfam" id="PF11707">
    <property type="entry name" value="Npa1"/>
    <property type="match status" value="1"/>
</dbReference>
<dbReference type="InterPro" id="IPR032436">
    <property type="entry name" value="URB1_C"/>
</dbReference>
<protein>
    <submittedName>
        <fullName evidence="5">Uncharacterized protein</fullName>
    </submittedName>
</protein>
<feature type="domain" description="URB1 N-terminal" evidence="2">
    <location>
        <begin position="98"/>
        <end position="444"/>
    </location>
</feature>
<dbReference type="Proteomes" id="UP000813423">
    <property type="component" value="Unassembled WGS sequence"/>
</dbReference>
<dbReference type="InterPro" id="IPR039844">
    <property type="entry name" value="URB1"/>
</dbReference>
<sequence length="1811" mass="202463">MSHVDHQSPRSKRRKIDHGDETENVVPITSHTQLRSLLAFQQNVAESKHGIRQFKDFLTSIGQTEKEGEKAKKFRILKAYCDTQISRNGAGDEAICFPDLIQTWSFADSSNNESLLTVVPSVLAIFLKTISTQLDLRDFGLALCKHLMHKDQLRLFNRGLTALKTKEHLISPCLRLLTEIVSFDGGAVARHVYMARYITFKRLDVFLTPNKAQLEEADESHKSTLRRNAQKYVLANLRVQHVNAKTDLVEQHKVIKAFLEFVRKDPRDVVLEIIKSIDRDIIQDTTLPRSAKTKFFSRWNLERLVTLYGYDRESEEPNPAGISIADEVHKILMNICTDPALGVLLPETGWYPNGTDPETLPTEDDSSIELGLDSALYVDKYKESVPVRNSTLSYLIQALRPDMDRLQIELLIAIFKKTPELVADYFTKKTMFISDPKPTSSWMAESALLYSIVSLPIPLNCGWNDKLPTLPPPVSVVIENILPRPLTQKIMTRCLNLNAEIVTLFAVRILTIAFNKLRAALKIFNVDHGSSQPFWTQAAGKLVAEFCRRCPVVKDVVVLFRRTSKEDLQQQEAVSELLACYYEIVPDAAFDENFDVSLVLVDILERLESSNLQAEDGESLLSQLQNVLKIAQLSASMRWWQQPGSMQYSAFTSILKVLIKTSDKESSKEIENLLTTVLKENSIIRNSSAFSSLRSSFDATESESIGYQLAFFDNCACRIAKKPVHYDDLLASLTEGENQPTSLIVAAITEQWPFVAKNGNAAAELAVCTWIARVFGRLKQAGDDPKTLKAARDNVLQTIVSKQIKSTLKKVLKDTDETTDKDGMPQDGVSRSEPNGTKDKAAQVDLREIFGTLPTESKTHNELHKWEKEELEIAVEQGRISDLVLCLCSEHEEIRRQAFANLHRFMAKLRESKYAEWRSVYILTGELLETVRLTGFESPVPWIVGECATCCLSVLTNPMHKLYGKVNKFLQKAPSWEVGKIPSYWIDKVLLHEPELDDGYFEETSWLLDLLIKGLRTERDMDIYRRANVFERVLSFYDSPTVGVSAKRKILHLLYRSTQVGGSTTLVTRAGVVSWIQTQLPVVNAKEAATFAAMADTLHLTADQDRVTKWSDGAVAQDIVLGPPKTAFASASRTPGSKSSVDFTDRSSRQVESDEASNERFNLRDKFFKDRETGDRDFDRRDGKPTPFNGRRGEREEWNNGRPRRTFGQEDQDRKPRRNVEFDRWNRDQREQNPDRGVTEKEAQFTPRKDGTPGRARHEGSWFRNDNVQDGPETEDEKLSVRNRDWRRDRHGADRDWNRGAKFEQDPEWMDTNDRDESRKVHTQEDFERWKERMKAGSSQAQLEEKKEAPSESVASRPAQPAQPEHRPTDGEIFRSNGATLQSDSAMERFFGLLGDAKPAQEVITPASIETPSKKEPAPGKPGKSSRFAGLFSPPPGSPAKESEHQFGTKSPAPQPSTNDADQEGFQRILQMLGGSKSRNATPQIDSAQAPRPTVAQVDSALNALSSPSKDSVRRPETMAVPDTHPHSTVPSIPENMHAHDSLFKDPQPRDREHLLRLMQQVRVSPVAPQSHGLQGQPQSAGPAPGVMNVPEVLSRPPGIPTAQKGHNFLDDPAIANMQRPDADQLRRRPANGPPMGYFDEVPFPQGGHMPITPGGSRPPQGQGHPGMGIQRPPGFEHLPPPGWNGPQMPPQQGGGPSPLVPPPGIPTPTRGVNPNFMMPPMHGNVPPPNERQPFPRGAGPLPPGMMPPPGYMNVPPPSAFPPMPHNSDALLGLGHGQGPFEGNPGPQGPPPSSRHLLDMFGQVGGPGQFR</sequence>
<dbReference type="GO" id="GO:0000463">
    <property type="term" value="P:maturation of LSU-rRNA from tricistronic rRNA transcript (SSU-rRNA, 5.8S rRNA, LSU-rRNA)"/>
    <property type="evidence" value="ECO:0007669"/>
    <property type="project" value="TreeGrafter"/>
</dbReference>
<proteinExistence type="predicted"/>
<feature type="compositionally biased region" description="Basic and acidic residues" evidence="1">
    <location>
        <begin position="815"/>
        <end position="824"/>
    </location>
</feature>
<dbReference type="Pfam" id="PF16201">
    <property type="entry name" value="NopRA1"/>
    <property type="match status" value="1"/>
</dbReference>
<name>A0A9P8SYC2_ASPFM</name>
<feature type="compositionally biased region" description="Basic and acidic residues" evidence="1">
    <location>
        <begin position="1364"/>
        <end position="1373"/>
    </location>
</feature>
<reference evidence="5" key="1">
    <citation type="submission" date="2021-08" db="EMBL/GenBank/DDBJ databases">
        <title>Global Aspergillus fumigatus from environmental and clinical sources.</title>
        <authorList>
            <person name="Barber A."/>
            <person name="Sae-Ong T."/>
        </authorList>
    </citation>
    <scope>NUCLEOTIDE SEQUENCE</scope>
    <source>
        <strain evidence="5">NRZ-2016-071</strain>
    </source>
</reference>
<feature type="compositionally biased region" description="Basic and acidic residues" evidence="1">
    <location>
        <begin position="1207"/>
        <end position="1261"/>
    </location>
</feature>
<feature type="region of interest" description="Disordered" evidence="1">
    <location>
        <begin position="1402"/>
        <end position="1547"/>
    </location>
</feature>
<evidence type="ECO:0000313" key="5">
    <source>
        <dbReference type="EMBL" id="KAH1911201.1"/>
    </source>
</evidence>
<feature type="compositionally biased region" description="Polar residues" evidence="1">
    <location>
        <begin position="1129"/>
        <end position="1142"/>
    </location>
</feature>
<accession>A0A9P8SYC2</accession>
<evidence type="ECO:0000259" key="3">
    <source>
        <dbReference type="Pfam" id="PF16201"/>
    </source>
</evidence>
<feature type="domain" description="URB1 C-terminal" evidence="3">
    <location>
        <begin position="882"/>
        <end position="1075"/>
    </location>
</feature>
<dbReference type="EMBL" id="JAIBSC010000003">
    <property type="protein sequence ID" value="KAH1911201.1"/>
    <property type="molecule type" value="Genomic_DNA"/>
</dbReference>
<feature type="compositionally biased region" description="Basic and acidic residues" evidence="1">
    <location>
        <begin position="1537"/>
        <end position="1547"/>
    </location>
</feature>
<feature type="compositionally biased region" description="Polar residues" evidence="1">
    <location>
        <begin position="1477"/>
        <end position="1487"/>
    </location>
</feature>
<evidence type="ECO:0000313" key="6">
    <source>
        <dbReference type="Proteomes" id="UP000813423"/>
    </source>
</evidence>
<feature type="region of interest" description="Disordered" evidence="1">
    <location>
        <begin position="1"/>
        <end position="24"/>
    </location>
</feature>
<feature type="compositionally biased region" description="Basic and acidic residues" evidence="1">
    <location>
        <begin position="1277"/>
        <end position="1305"/>
    </location>
</feature>
<feature type="region of interest" description="Disordered" evidence="1">
    <location>
        <begin position="815"/>
        <end position="838"/>
    </location>
</feature>
<dbReference type="InterPro" id="IPR059018">
    <property type="entry name" value="HEAT_URB1"/>
</dbReference>
<evidence type="ECO:0000259" key="2">
    <source>
        <dbReference type="Pfam" id="PF11707"/>
    </source>
</evidence>
<organism evidence="5 6">
    <name type="scientific">Aspergillus fumigatus</name>
    <name type="common">Neosartorya fumigata</name>
    <dbReference type="NCBI Taxonomy" id="746128"/>
    <lineage>
        <taxon>Eukaryota</taxon>
        <taxon>Fungi</taxon>
        <taxon>Dikarya</taxon>
        <taxon>Ascomycota</taxon>
        <taxon>Pezizomycotina</taxon>
        <taxon>Eurotiomycetes</taxon>
        <taxon>Eurotiomycetidae</taxon>
        <taxon>Eurotiales</taxon>
        <taxon>Aspergillaceae</taxon>
        <taxon>Aspergillus</taxon>
        <taxon>Aspergillus subgen. Fumigati</taxon>
    </lineage>
</organism>
<feature type="domain" description="URB1 central HEAT repeat" evidence="4">
    <location>
        <begin position="634"/>
        <end position="822"/>
    </location>
</feature>
<dbReference type="GO" id="GO:0000466">
    <property type="term" value="P:maturation of 5.8S rRNA from tricistronic rRNA transcript (SSU-rRNA, 5.8S rRNA, LSU-rRNA)"/>
    <property type="evidence" value="ECO:0007669"/>
    <property type="project" value="TreeGrafter"/>
</dbReference>
<dbReference type="Pfam" id="PF26140">
    <property type="entry name" value="HEAT_URB1"/>
    <property type="match status" value="1"/>
</dbReference>
<dbReference type="PANTHER" id="PTHR13500:SF0">
    <property type="entry name" value="NUCLEOLAR PRE-RIBOSOMAL-ASSOCIATED PROTEIN 1"/>
    <property type="match status" value="1"/>
</dbReference>
<dbReference type="InterPro" id="IPR046784">
    <property type="entry name" value="Eap1"/>
</dbReference>
<dbReference type="InterPro" id="IPR021714">
    <property type="entry name" value="URB1_N"/>
</dbReference>
<dbReference type="GO" id="GO:0005730">
    <property type="term" value="C:nucleolus"/>
    <property type="evidence" value="ECO:0007669"/>
    <property type="project" value="TreeGrafter"/>
</dbReference>
<evidence type="ECO:0000256" key="1">
    <source>
        <dbReference type="SAM" id="MobiDB-lite"/>
    </source>
</evidence>
<feature type="region of interest" description="Disordered" evidence="1">
    <location>
        <begin position="1646"/>
        <end position="1811"/>
    </location>
</feature>
<gene>
    <name evidence="5" type="ORF">KXV57_004603</name>
</gene>
<feature type="compositionally biased region" description="Pro residues" evidence="1">
    <location>
        <begin position="1741"/>
        <end position="1765"/>
    </location>
</feature>
<dbReference type="Pfam" id="PF20566">
    <property type="entry name" value="Eap1"/>
    <property type="match status" value="1"/>
</dbReference>
<evidence type="ECO:0000259" key="4">
    <source>
        <dbReference type="Pfam" id="PF26140"/>
    </source>
</evidence>
<comment type="caution">
    <text evidence="5">The sequence shown here is derived from an EMBL/GenBank/DDBJ whole genome shotgun (WGS) entry which is preliminary data.</text>
</comment>
<feature type="compositionally biased region" description="Pro residues" evidence="1">
    <location>
        <begin position="1679"/>
        <end position="1690"/>
    </location>
</feature>
<feature type="region of interest" description="Disordered" evidence="1">
    <location>
        <begin position="1565"/>
        <end position="1609"/>
    </location>
</feature>
<dbReference type="PANTHER" id="PTHR13500">
    <property type="entry name" value="NUCLEOLAR PRERIBOSOMAL-ASSOCIATED PROTEIN 1"/>
    <property type="match status" value="1"/>
</dbReference>
<feature type="region of interest" description="Disordered" evidence="1">
    <location>
        <begin position="1127"/>
        <end position="1381"/>
    </location>
</feature>